<proteinExistence type="predicted"/>
<dbReference type="InterPro" id="IPR057670">
    <property type="entry name" value="SH3_retrovirus"/>
</dbReference>
<gene>
    <name evidence="3" type="ORF">G2W53_039565</name>
</gene>
<evidence type="ECO:0000313" key="4">
    <source>
        <dbReference type="Proteomes" id="UP000634136"/>
    </source>
</evidence>
<reference evidence="3" key="1">
    <citation type="submission" date="2020-09" db="EMBL/GenBank/DDBJ databases">
        <title>Genome-Enabled Discovery of Anthraquinone Biosynthesis in Senna tora.</title>
        <authorList>
            <person name="Kang S.-H."/>
            <person name="Pandey R.P."/>
            <person name="Lee C.-M."/>
            <person name="Sim J.-S."/>
            <person name="Jeong J.-T."/>
            <person name="Choi B.-S."/>
            <person name="Jung M."/>
            <person name="Ginzburg D."/>
            <person name="Zhao K."/>
            <person name="Won S.Y."/>
            <person name="Oh T.-J."/>
            <person name="Yu Y."/>
            <person name="Kim N.-H."/>
            <person name="Lee O.R."/>
            <person name="Lee T.-H."/>
            <person name="Bashyal P."/>
            <person name="Kim T.-S."/>
            <person name="Lee W.-H."/>
            <person name="Kawkins C."/>
            <person name="Kim C.-K."/>
            <person name="Kim J.S."/>
            <person name="Ahn B.O."/>
            <person name="Rhee S.Y."/>
            <person name="Sohng J.K."/>
        </authorList>
    </citation>
    <scope>NUCLEOTIDE SEQUENCE</scope>
    <source>
        <tissue evidence="3">Leaf</tissue>
    </source>
</reference>
<keyword evidence="4" id="KW-1185">Reference proteome</keyword>
<dbReference type="Pfam" id="PF25597">
    <property type="entry name" value="SH3_retrovirus"/>
    <property type="match status" value="1"/>
</dbReference>
<feature type="region of interest" description="Disordered" evidence="1">
    <location>
        <begin position="67"/>
        <end position="87"/>
    </location>
</feature>
<dbReference type="Proteomes" id="UP000634136">
    <property type="component" value="Unassembled WGS sequence"/>
</dbReference>
<evidence type="ECO:0000256" key="1">
    <source>
        <dbReference type="SAM" id="MobiDB-lite"/>
    </source>
</evidence>
<accession>A0A834T1H1</accession>
<protein>
    <submittedName>
        <fullName evidence="3">Putative nuclease HARBI1</fullName>
    </submittedName>
</protein>
<dbReference type="OrthoDB" id="1751374at2759"/>
<dbReference type="EMBL" id="JAAIUW010000012">
    <property type="protein sequence ID" value="KAF7807404.1"/>
    <property type="molecule type" value="Genomic_DNA"/>
</dbReference>
<comment type="caution">
    <text evidence="3">The sequence shown here is derived from an EMBL/GenBank/DDBJ whole genome shotgun (WGS) entry which is preliminary data.</text>
</comment>
<organism evidence="3 4">
    <name type="scientific">Senna tora</name>
    <dbReference type="NCBI Taxonomy" id="362788"/>
    <lineage>
        <taxon>Eukaryota</taxon>
        <taxon>Viridiplantae</taxon>
        <taxon>Streptophyta</taxon>
        <taxon>Embryophyta</taxon>
        <taxon>Tracheophyta</taxon>
        <taxon>Spermatophyta</taxon>
        <taxon>Magnoliopsida</taxon>
        <taxon>eudicotyledons</taxon>
        <taxon>Gunneridae</taxon>
        <taxon>Pentapetalae</taxon>
        <taxon>rosids</taxon>
        <taxon>fabids</taxon>
        <taxon>Fabales</taxon>
        <taxon>Fabaceae</taxon>
        <taxon>Caesalpinioideae</taxon>
        <taxon>Cassia clade</taxon>
        <taxon>Senna</taxon>
    </lineage>
</organism>
<dbReference type="AlphaFoldDB" id="A0A834T1H1"/>
<evidence type="ECO:0000313" key="3">
    <source>
        <dbReference type="EMBL" id="KAF7807404.1"/>
    </source>
</evidence>
<feature type="domain" description="Retroviral polymerase SH3-like" evidence="2">
    <location>
        <begin position="1"/>
        <end position="38"/>
    </location>
</feature>
<evidence type="ECO:0000259" key="2">
    <source>
        <dbReference type="Pfam" id="PF25597"/>
    </source>
</evidence>
<feature type="region of interest" description="Disordered" evidence="1">
    <location>
        <begin position="100"/>
        <end position="119"/>
    </location>
</feature>
<name>A0A834T1H1_9FABA</name>
<sequence>MFLGVAHGHKGFKVYNLEAKTISVSRDVRFYEDVFPYGKVAGQDNEKDNFKTIPNVDFSADDTSFDFTGHPQISPGPSKQCERCDSDPLISQDASDLVSFDSPSVDDNPITDGGRQNSPSKGLDDFEFVFRISKKTFEYICSLVKDDI</sequence>